<keyword evidence="3" id="KW-1185">Reference proteome</keyword>
<sequence>MATARGCSSASSFSVRVAEEVLPPETRDVVRRQRQLLRRAAELCLDPIAEEDDSSSSSISSSCTGAVASRRQSGFRIIN</sequence>
<protein>
    <submittedName>
        <fullName evidence="2">Uncharacterized protein</fullName>
    </submittedName>
</protein>
<reference evidence="3" key="2">
    <citation type="submission" date="2013-12" db="EMBL/GenBank/DDBJ databases">
        <authorList>
            <person name="Yu Y."/>
            <person name="Lee S."/>
            <person name="de Baynast K."/>
            <person name="Wissotski M."/>
            <person name="Liu L."/>
            <person name="Talag J."/>
            <person name="Goicoechea J."/>
            <person name="Angelova A."/>
            <person name="Jetty R."/>
            <person name="Kudrna D."/>
            <person name="Golser W."/>
            <person name="Rivera L."/>
            <person name="Zhang J."/>
            <person name="Wing R."/>
        </authorList>
    </citation>
    <scope>NUCLEOTIDE SEQUENCE</scope>
</reference>
<dbReference type="Gramene" id="LPERR12G09400.1">
    <property type="protein sequence ID" value="LPERR12G09400.1"/>
    <property type="gene ID" value="LPERR12G09400"/>
</dbReference>
<feature type="region of interest" description="Disordered" evidence="1">
    <location>
        <begin position="50"/>
        <end position="79"/>
    </location>
</feature>
<organism evidence="2 3">
    <name type="scientific">Leersia perrieri</name>
    <dbReference type="NCBI Taxonomy" id="77586"/>
    <lineage>
        <taxon>Eukaryota</taxon>
        <taxon>Viridiplantae</taxon>
        <taxon>Streptophyta</taxon>
        <taxon>Embryophyta</taxon>
        <taxon>Tracheophyta</taxon>
        <taxon>Spermatophyta</taxon>
        <taxon>Magnoliopsida</taxon>
        <taxon>Liliopsida</taxon>
        <taxon>Poales</taxon>
        <taxon>Poaceae</taxon>
        <taxon>BOP clade</taxon>
        <taxon>Oryzoideae</taxon>
        <taxon>Oryzeae</taxon>
        <taxon>Oryzinae</taxon>
        <taxon>Leersia</taxon>
    </lineage>
</organism>
<dbReference type="EnsemblPlants" id="LPERR12G09400.1">
    <property type="protein sequence ID" value="LPERR12G09400.1"/>
    <property type="gene ID" value="LPERR12G09400"/>
</dbReference>
<evidence type="ECO:0000256" key="1">
    <source>
        <dbReference type="SAM" id="MobiDB-lite"/>
    </source>
</evidence>
<dbReference type="AlphaFoldDB" id="A0A0D9XZ50"/>
<evidence type="ECO:0000313" key="2">
    <source>
        <dbReference type="EnsemblPlants" id="LPERR12G09400.1"/>
    </source>
</evidence>
<evidence type="ECO:0000313" key="3">
    <source>
        <dbReference type="Proteomes" id="UP000032180"/>
    </source>
</evidence>
<proteinExistence type="predicted"/>
<accession>A0A0D9XZ50</accession>
<dbReference type="HOGENOM" id="CLU_2645383_0_0_1"/>
<reference evidence="2" key="3">
    <citation type="submission" date="2015-04" db="UniProtKB">
        <authorList>
            <consortium name="EnsemblPlants"/>
        </authorList>
    </citation>
    <scope>IDENTIFICATION</scope>
</reference>
<name>A0A0D9XZ50_9ORYZ</name>
<dbReference type="Proteomes" id="UP000032180">
    <property type="component" value="Chromosome 12"/>
</dbReference>
<reference evidence="2 3" key="1">
    <citation type="submission" date="2012-08" db="EMBL/GenBank/DDBJ databases">
        <title>Oryza genome evolution.</title>
        <authorList>
            <person name="Wing R.A."/>
        </authorList>
    </citation>
    <scope>NUCLEOTIDE SEQUENCE</scope>
</reference>